<organism evidence="1 2">
    <name type="scientific">Cymbomonas tetramitiformis</name>
    <dbReference type="NCBI Taxonomy" id="36881"/>
    <lineage>
        <taxon>Eukaryota</taxon>
        <taxon>Viridiplantae</taxon>
        <taxon>Chlorophyta</taxon>
        <taxon>Pyramimonadophyceae</taxon>
        <taxon>Pyramimonadales</taxon>
        <taxon>Pyramimonadaceae</taxon>
        <taxon>Cymbomonas</taxon>
    </lineage>
</organism>
<evidence type="ECO:0000313" key="2">
    <source>
        <dbReference type="Proteomes" id="UP001190700"/>
    </source>
</evidence>
<proteinExistence type="predicted"/>
<gene>
    <name evidence="1" type="ORF">CYMTET_37398</name>
</gene>
<protein>
    <submittedName>
        <fullName evidence="1">Uncharacterized protein</fullName>
    </submittedName>
</protein>
<sequence>MDRTRWASISDDRLRNYIAVELNFLYDSDIISVDDDERKPMLIYRPPGTRGTTYGWCVPMQSRPVLSDCVYRQLENGEIDALRTKIASAGRRGVEPRADRELLAWLRWYYSRNSHIAGINDRIWFFHAFRRMEPLLEIAARRHAPTMIADRSRCD</sequence>
<evidence type="ECO:0000313" key="1">
    <source>
        <dbReference type="EMBL" id="KAK3253399.1"/>
    </source>
</evidence>
<dbReference type="AlphaFoldDB" id="A0AAE0CFL1"/>
<reference evidence="1 2" key="1">
    <citation type="journal article" date="2015" name="Genome Biol. Evol.">
        <title>Comparative Genomics of a Bacterivorous Green Alga Reveals Evolutionary Causalities and Consequences of Phago-Mixotrophic Mode of Nutrition.</title>
        <authorList>
            <person name="Burns J.A."/>
            <person name="Paasch A."/>
            <person name="Narechania A."/>
            <person name="Kim E."/>
        </authorList>
    </citation>
    <scope>NUCLEOTIDE SEQUENCE [LARGE SCALE GENOMIC DNA]</scope>
    <source>
        <strain evidence="1 2">PLY_AMNH</strain>
    </source>
</reference>
<dbReference type="EMBL" id="LGRX02024847">
    <property type="protein sequence ID" value="KAK3253399.1"/>
    <property type="molecule type" value="Genomic_DNA"/>
</dbReference>
<accession>A0AAE0CFL1</accession>
<keyword evidence="2" id="KW-1185">Reference proteome</keyword>
<name>A0AAE0CFL1_9CHLO</name>
<comment type="caution">
    <text evidence="1">The sequence shown here is derived from an EMBL/GenBank/DDBJ whole genome shotgun (WGS) entry which is preliminary data.</text>
</comment>
<dbReference type="Proteomes" id="UP001190700">
    <property type="component" value="Unassembled WGS sequence"/>
</dbReference>